<proteinExistence type="predicted"/>
<gene>
    <name evidence="1" type="ORF">VOLCADRAFT_101531</name>
</gene>
<evidence type="ECO:0000313" key="1">
    <source>
        <dbReference type="EMBL" id="EFJ38916.1"/>
    </source>
</evidence>
<name>D8UMY3_VOLCA</name>
<keyword evidence="2" id="KW-1185">Reference proteome</keyword>
<reference evidence="1 2" key="1">
    <citation type="journal article" date="2010" name="Science">
        <title>Genomic analysis of organismal complexity in the multicellular green alga Volvox carteri.</title>
        <authorList>
            <person name="Prochnik S.E."/>
            <person name="Umen J."/>
            <person name="Nedelcu A.M."/>
            <person name="Hallmann A."/>
            <person name="Miller S.M."/>
            <person name="Nishii I."/>
            <person name="Ferris P."/>
            <person name="Kuo A."/>
            <person name="Mitros T."/>
            <person name="Fritz-Laylin L.K."/>
            <person name="Hellsten U."/>
            <person name="Chapman J."/>
            <person name="Simakov O."/>
            <person name="Rensing S.A."/>
            <person name="Terry A."/>
            <person name="Pangilinan J."/>
            <person name="Kapitonov V."/>
            <person name="Jurka J."/>
            <person name="Salamov A."/>
            <person name="Shapiro H."/>
            <person name="Schmutz J."/>
            <person name="Grimwood J."/>
            <person name="Lindquist E."/>
            <person name="Lucas S."/>
            <person name="Grigoriev I.V."/>
            <person name="Schmitt R."/>
            <person name="Kirk D."/>
            <person name="Rokhsar D.S."/>
        </authorList>
    </citation>
    <scope>NUCLEOTIDE SEQUENCE [LARGE SCALE GENOMIC DNA]</scope>
    <source>
        <strain evidence="2">f. Nagariensis / Eve</strain>
    </source>
</reference>
<accession>D8UMY3</accession>
<dbReference type="AlphaFoldDB" id="D8UMY3"/>
<evidence type="ECO:0000313" key="2">
    <source>
        <dbReference type="Proteomes" id="UP000001058"/>
    </source>
</evidence>
<dbReference type="Proteomes" id="UP000001058">
    <property type="component" value="Unassembled WGS sequence"/>
</dbReference>
<dbReference type="InParanoid" id="D8UMY3"/>
<organism evidence="2">
    <name type="scientific">Volvox carteri f. nagariensis</name>
    <dbReference type="NCBI Taxonomy" id="3068"/>
    <lineage>
        <taxon>Eukaryota</taxon>
        <taxon>Viridiplantae</taxon>
        <taxon>Chlorophyta</taxon>
        <taxon>core chlorophytes</taxon>
        <taxon>Chlorophyceae</taxon>
        <taxon>CS clade</taxon>
        <taxon>Chlamydomonadales</taxon>
        <taxon>Volvocaceae</taxon>
        <taxon>Volvox</taxon>
    </lineage>
</organism>
<feature type="non-terminal residue" evidence="1">
    <location>
        <position position="149"/>
    </location>
</feature>
<dbReference type="KEGG" id="vcn:VOLCADRAFT_101531"/>
<sequence>MSVVPGAPWRAPSWAACGVREHGRGDTESLGQHAGEFLRLLRGCFDAGNGCANAGDAANWKPGREQPDGLEEEFERGGGSVVHVHTGEAMLVGGAKQLIAAAQLHAATALPNIGNKNNPGGFHGSTLCCEACSACVVGGLGARSGPHKG</sequence>
<dbReference type="EMBL" id="GL379511">
    <property type="protein sequence ID" value="EFJ38916.1"/>
    <property type="molecule type" value="Genomic_DNA"/>
</dbReference>
<protein>
    <submittedName>
        <fullName evidence="1">Uncharacterized protein</fullName>
    </submittedName>
</protein>